<dbReference type="InterPro" id="IPR053146">
    <property type="entry name" value="QDO-like"/>
</dbReference>
<dbReference type="InterPro" id="IPR013096">
    <property type="entry name" value="Cupin_2"/>
</dbReference>
<dbReference type="Pfam" id="PF07883">
    <property type="entry name" value="Cupin_2"/>
    <property type="match status" value="1"/>
</dbReference>
<accession>A0A4U3LA95</accession>
<dbReference type="PANTHER" id="PTHR36440">
    <property type="entry name" value="PUTATIVE (AFU_ORTHOLOGUE AFUA_8G07350)-RELATED"/>
    <property type="match status" value="1"/>
</dbReference>
<dbReference type="SUPFAM" id="SSF51182">
    <property type="entry name" value="RmlC-like cupins"/>
    <property type="match status" value="1"/>
</dbReference>
<dbReference type="OrthoDB" id="1423961at2"/>
<dbReference type="InterPro" id="IPR011051">
    <property type="entry name" value="RmlC_Cupin_sf"/>
</dbReference>
<dbReference type="Gene3D" id="2.60.120.10">
    <property type="entry name" value="Jelly Rolls"/>
    <property type="match status" value="1"/>
</dbReference>
<dbReference type="PANTHER" id="PTHR36440:SF1">
    <property type="entry name" value="PUTATIVE (AFU_ORTHOLOGUE AFUA_8G07350)-RELATED"/>
    <property type="match status" value="1"/>
</dbReference>
<name>A0A4U3LA95_9BACT</name>
<dbReference type="InterPro" id="IPR014710">
    <property type="entry name" value="RmlC-like_jellyroll"/>
</dbReference>
<evidence type="ECO:0000259" key="1">
    <source>
        <dbReference type="Pfam" id="PF07883"/>
    </source>
</evidence>
<evidence type="ECO:0000313" key="2">
    <source>
        <dbReference type="EMBL" id="TKK70946.1"/>
    </source>
</evidence>
<feature type="domain" description="Cupin type-2" evidence="1">
    <location>
        <begin position="43"/>
        <end position="100"/>
    </location>
</feature>
<protein>
    <submittedName>
        <fullName evidence="2">Cupin domain-containing protein</fullName>
    </submittedName>
</protein>
<dbReference type="EMBL" id="SZQL01000002">
    <property type="protein sequence ID" value="TKK70946.1"/>
    <property type="molecule type" value="Genomic_DNA"/>
</dbReference>
<gene>
    <name evidence="2" type="ORF">FC093_04455</name>
</gene>
<dbReference type="Proteomes" id="UP000305848">
    <property type="component" value="Unassembled WGS sequence"/>
</dbReference>
<organism evidence="2 3">
    <name type="scientific">Ilyomonas limi</name>
    <dbReference type="NCBI Taxonomy" id="2575867"/>
    <lineage>
        <taxon>Bacteria</taxon>
        <taxon>Pseudomonadati</taxon>
        <taxon>Bacteroidota</taxon>
        <taxon>Chitinophagia</taxon>
        <taxon>Chitinophagales</taxon>
        <taxon>Chitinophagaceae</taxon>
        <taxon>Ilyomonas</taxon>
    </lineage>
</organism>
<dbReference type="RefSeq" id="WP_137260545.1">
    <property type="nucleotide sequence ID" value="NZ_SZQL01000002.1"/>
</dbReference>
<comment type="caution">
    <text evidence="2">The sequence shown here is derived from an EMBL/GenBank/DDBJ whole genome shotgun (WGS) entry which is preliminary data.</text>
</comment>
<sequence>MAYKHKIIRNVKTGQDICFLQTSKDTNGALLEMEAIFSANSKEPVAHYHPSQHEDFKVLAGQITVRINGELSVLRAGEQLHIAPNTVHAMWNDSDEKAVMNWQIRPALNFEYFFETLSGLAADDKTDANGRPGILQTALTASNFSNVFRIAKPAYAMQKIIFMLLTPFAYMTGYKPMYKQYLD</sequence>
<evidence type="ECO:0000313" key="3">
    <source>
        <dbReference type="Proteomes" id="UP000305848"/>
    </source>
</evidence>
<dbReference type="AlphaFoldDB" id="A0A4U3LA95"/>
<keyword evidence="3" id="KW-1185">Reference proteome</keyword>
<proteinExistence type="predicted"/>
<reference evidence="2 3" key="1">
    <citation type="submission" date="2019-05" db="EMBL/GenBank/DDBJ databases">
        <title>Panacibacter sp. strain 17mud1-8 Genome sequencing and assembly.</title>
        <authorList>
            <person name="Chhetri G."/>
        </authorList>
    </citation>
    <scope>NUCLEOTIDE SEQUENCE [LARGE SCALE GENOMIC DNA]</scope>
    <source>
        <strain evidence="2 3">17mud1-8</strain>
    </source>
</reference>